<dbReference type="PANTHER" id="PTHR11647:SF1">
    <property type="entry name" value="COLLAPSIN RESPONSE MEDIATOR PROTEIN"/>
    <property type="match status" value="1"/>
</dbReference>
<dbReference type="SUPFAM" id="SSF51556">
    <property type="entry name" value="Metallo-dependent hydrolases"/>
    <property type="match status" value="1"/>
</dbReference>
<dbReference type="HOGENOM" id="CLU_016107_2_1_0"/>
<dbReference type="AlphaFoldDB" id="Q020X2"/>
<dbReference type="SUPFAM" id="SSF51338">
    <property type="entry name" value="Composite domain of metallo-dependent hydrolases"/>
    <property type="match status" value="1"/>
</dbReference>
<dbReference type="InterPro" id="IPR011059">
    <property type="entry name" value="Metal-dep_hydrolase_composite"/>
</dbReference>
<proteinExistence type="predicted"/>
<dbReference type="GO" id="GO:0005829">
    <property type="term" value="C:cytosol"/>
    <property type="evidence" value="ECO:0007669"/>
    <property type="project" value="TreeGrafter"/>
</dbReference>
<gene>
    <name evidence="2" type="ordered locus">Acid_3545</name>
</gene>
<dbReference type="CDD" id="cd01297">
    <property type="entry name" value="D-aminoacylase"/>
    <property type="match status" value="1"/>
</dbReference>
<dbReference type="InterPro" id="IPR050378">
    <property type="entry name" value="Metallo-dep_Hydrolases_sf"/>
</dbReference>
<dbReference type="KEGG" id="sus:Acid_3545"/>
<dbReference type="Gene3D" id="3.30.1490.130">
    <property type="entry name" value="D-aminoacylase. Domain 3"/>
    <property type="match status" value="1"/>
</dbReference>
<evidence type="ECO:0000259" key="1">
    <source>
        <dbReference type="Pfam" id="PF07969"/>
    </source>
</evidence>
<dbReference type="eggNOG" id="COG3653">
    <property type="taxonomic scope" value="Bacteria"/>
</dbReference>
<dbReference type="GO" id="GO:0016812">
    <property type="term" value="F:hydrolase activity, acting on carbon-nitrogen (but not peptide) bonds, in cyclic amides"/>
    <property type="evidence" value="ECO:0007669"/>
    <property type="project" value="TreeGrafter"/>
</dbReference>
<dbReference type="STRING" id="234267.Acid_3545"/>
<dbReference type="PANTHER" id="PTHR11647">
    <property type="entry name" value="HYDRANTOINASE/DIHYDROPYRIMIDINASE FAMILY MEMBER"/>
    <property type="match status" value="1"/>
</dbReference>
<feature type="domain" description="Amidohydrolase 3" evidence="1">
    <location>
        <begin position="61"/>
        <end position="499"/>
    </location>
</feature>
<dbReference type="InterPro" id="IPR023100">
    <property type="entry name" value="D-aminoacylase_insert_dom_sf"/>
</dbReference>
<dbReference type="InterPro" id="IPR013108">
    <property type="entry name" value="Amidohydro_3"/>
</dbReference>
<dbReference type="InterPro" id="IPR032466">
    <property type="entry name" value="Metal_Hydrolase"/>
</dbReference>
<dbReference type="EMBL" id="CP000473">
    <property type="protein sequence ID" value="ABJ84517.1"/>
    <property type="molecule type" value="Genomic_DNA"/>
</dbReference>
<reference evidence="2" key="1">
    <citation type="submission" date="2006-10" db="EMBL/GenBank/DDBJ databases">
        <title>Complete sequence of Solibacter usitatus Ellin6076.</title>
        <authorList>
            <consortium name="US DOE Joint Genome Institute"/>
            <person name="Copeland A."/>
            <person name="Lucas S."/>
            <person name="Lapidus A."/>
            <person name="Barry K."/>
            <person name="Detter J.C."/>
            <person name="Glavina del Rio T."/>
            <person name="Hammon N."/>
            <person name="Israni S."/>
            <person name="Dalin E."/>
            <person name="Tice H."/>
            <person name="Pitluck S."/>
            <person name="Thompson L.S."/>
            <person name="Brettin T."/>
            <person name="Bruce D."/>
            <person name="Han C."/>
            <person name="Tapia R."/>
            <person name="Gilna P."/>
            <person name="Schmutz J."/>
            <person name="Larimer F."/>
            <person name="Land M."/>
            <person name="Hauser L."/>
            <person name="Kyrpides N."/>
            <person name="Mikhailova N."/>
            <person name="Janssen P.H."/>
            <person name="Kuske C.R."/>
            <person name="Richardson P."/>
        </authorList>
    </citation>
    <scope>NUCLEOTIDE SEQUENCE</scope>
    <source>
        <strain evidence="2">Ellin6076</strain>
    </source>
</reference>
<dbReference type="Pfam" id="PF07969">
    <property type="entry name" value="Amidohydro_3"/>
    <property type="match status" value="1"/>
</dbReference>
<dbReference type="GO" id="GO:0016811">
    <property type="term" value="F:hydrolase activity, acting on carbon-nitrogen (but not peptide) bonds, in linear amides"/>
    <property type="evidence" value="ECO:0007669"/>
    <property type="project" value="InterPro"/>
</dbReference>
<dbReference type="OrthoDB" id="9775607at2"/>
<name>Q020X2_SOLUE</name>
<dbReference type="Gene3D" id="2.30.40.10">
    <property type="entry name" value="Urease, subunit C, domain 1"/>
    <property type="match status" value="1"/>
</dbReference>
<dbReference type="InParanoid" id="Q020X2"/>
<organism evidence="2">
    <name type="scientific">Solibacter usitatus (strain Ellin6076)</name>
    <dbReference type="NCBI Taxonomy" id="234267"/>
    <lineage>
        <taxon>Bacteria</taxon>
        <taxon>Pseudomonadati</taxon>
        <taxon>Acidobacteriota</taxon>
        <taxon>Terriglobia</taxon>
        <taxon>Bryobacterales</taxon>
        <taxon>Solibacteraceae</taxon>
        <taxon>Candidatus Solibacter</taxon>
    </lineage>
</organism>
<dbReference type="Gene3D" id="3.20.20.140">
    <property type="entry name" value="Metal-dependent hydrolases"/>
    <property type="match status" value="1"/>
</dbReference>
<sequence length="517" mass="56502" precursor="true">MRRIAFLLLLVCPLIAADFDVLIRNARVIDGTGNAWYRADIAVKDGRIVAIGHFEKATADRVIDAHERIAAPGFIDVHTHIEGGVERNPRGDNFLLDGVTTVITGNCGSSELNLAAWFEKLDKLGLGLNVATFVGHNSVRREVMGAANRQATPEEIAKMQSLIDRAMRDGAVGFSTGLEYVPGTYSNTAEVVALAKAAAAHGGVYASHMRDEGFHELEAITEAVNVGKEAGMKVEISHLKIDRRRIWGASDQSLALIEKFRREGVDVVADQYPYDRASTNLGIRLPSWALAGGKIKERLADPATRQKIAAEMKQNVAEMGEPNYGFATVARFTGNPAYEGKTISEINQLKGRTPGVDNEIETIFELMEAGGAGMIYRLMGEQDIERIMRYPFTAVASDGGITEFGVGNPHPRSYGTNARVIAEYVRSRGVLTLEDAVRRMTSLPARTFDLRDRGLLREGLAADLVIFDPARVEDKSTYVKPHQYSAGFDVVMVNGKIVVDDGKLTGARPGQPLRHRK</sequence>
<accession>Q020X2</accession>
<evidence type="ECO:0000313" key="2">
    <source>
        <dbReference type="EMBL" id="ABJ84517.1"/>
    </source>
</evidence>
<protein>
    <submittedName>
        <fullName evidence="2">D-aminoacylase domain protein</fullName>
    </submittedName>
</protein>